<keyword evidence="1" id="KW-0812">Transmembrane</keyword>
<keyword evidence="3" id="KW-1185">Reference proteome</keyword>
<name>A0A3Q1G0X2_9TELE</name>
<protein>
    <submittedName>
        <fullName evidence="2">Si:dkeyp-77h1.4</fullName>
    </submittedName>
</protein>
<dbReference type="AlphaFoldDB" id="A0A3Q1G0X2"/>
<evidence type="ECO:0000256" key="1">
    <source>
        <dbReference type="SAM" id="Phobius"/>
    </source>
</evidence>
<keyword evidence="1" id="KW-0472">Membrane</keyword>
<evidence type="ECO:0000313" key="2">
    <source>
        <dbReference type="Ensembl" id="ENSAPOP00000024266.1"/>
    </source>
</evidence>
<dbReference type="GeneTree" id="ENSGT00390000005284"/>
<organism evidence="2 3">
    <name type="scientific">Acanthochromis polyacanthus</name>
    <name type="common">spiny chromis</name>
    <dbReference type="NCBI Taxonomy" id="80966"/>
    <lineage>
        <taxon>Eukaryota</taxon>
        <taxon>Metazoa</taxon>
        <taxon>Chordata</taxon>
        <taxon>Craniata</taxon>
        <taxon>Vertebrata</taxon>
        <taxon>Euteleostomi</taxon>
        <taxon>Actinopterygii</taxon>
        <taxon>Neopterygii</taxon>
        <taxon>Teleostei</taxon>
        <taxon>Neoteleostei</taxon>
        <taxon>Acanthomorphata</taxon>
        <taxon>Ovalentaria</taxon>
        <taxon>Pomacentridae</taxon>
        <taxon>Acanthochromis</taxon>
    </lineage>
</organism>
<evidence type="ECO:0000313" key="3">
    <source>
        <dbReference type="Proteomes" id="UP000257200"/>
    </source>
</evidence>
<keyword evidence="1" id="KW-1133">Transmembrane helix</keyword>
<sequence>MCRERPLLKLCFTVCNLLSELFYFLKFFPAFLRVSHKAYYQDSMTLFLGEDFHILLPSLGVEVTFRNKSGDVVLMRGSTVISSRAKVNSQNSHLVVEAVDEGDEGLYTVKNPEDPDNVKRIFLWVRDCVNELTFKYGENFHVPVSGVNRPITLEYRHSSVEANQTSRPALVVWTAAGTPTKPYQGRLSVSERDVTLSAVTGGDEGSYTVRDNRGVIQRKVCLKVKEHQKFVTLPYGKRLKINLILNSSVVTLNYSLNSDPTPHQLLNKGEFTSVTGDIAKLGLEERFSVEGSYAFLDQVTGADAGQFKIMDLQGFTVSTVHLQVEPYRLETLYVAIIALLGLLVFLLLVCLLSCLIKVKKRAKRSAALEKIAQNAGKEDEGEAFRQVREPSVQCTLQCSDNNDVYSGPVISLVSSTCAHLHRWSRTSQNSVKNPSILRLTLQRNLRALRWTLR</sequence>
<reference evidence="2" key="1">
    <citation type="submission" date="2025-08" db="UniProtKB">
        <authorList>
            <consortium name="Ensembl"/>
        </authorList>
    </citation>
    <scope>IDENTIFICATION</scope>
</reference>
<dbReference type="Proteomes" id="UP000257200">
    <property type="component" value="Unplaced"/>
</dbReference>
<feature type="transmembrane region" description="Helical" evidence="1">
    <location>
        <begin position="332"/>
        <end position="356"/>
    </location>
</feature>
<accession>A0A3Q1G0X2</accession>
<proteinExistence type="predicted"/>
<dbReference type="Ensembl" id="ENSAPOT00000009159.1">
    <property type="protein sequence ID" value="ENSAPOP00000024266.1"/>
    <property type="gene ID" value="ENSAPOG00000006653.1"/>
</dbReference>
<reference evidence="2" key="2">
    <citation type="submission" date="2025-09" db="UniProtKB">
        <authorList>
            <consortium name="Ensembl"/>
        </authorList>
    </citation>
    <scope>IDENTIFICATION</scope>
</reference>